<dbReference type="Pfam" id="PF26617">
    <property type="entry name" value="CcmS-like"/>
    <property type="match status" value="1"/>
</dbReference>
<feature type="domain" description="CcmS related" evidence="1">
    <location>
        <begin position="32"/>
        <end position="162"/>
    </location>
</feature>
<organism evidence="2 3">
    <name type="scientific">Tulasnella calospora MUT 4182</name>
    <dbReference type="NCBI Taxonomy" id="1051891"/>
    <lineage>
        <taxon>Eukaryota</taxon>
        <taxon>Fungi</taxon>
        <taxon>Dikarya</taxon>
        <taxon>Basidiomycota</taxon>
        <taxon>Agaricomycotina</taxon>
        <taxon>Agaricomycetes</taxon>
        <taxon>Cantharellales</taxon>
        <taxon>Tulasnellaceae</taxon>
        <taxon>Tulasnella</taxon>
    </lineage>
</organism>
<gene>
    <name evidence="2" type="ORF">M407DRAFT_83254</name>
</gene>
<dbReference type="Proteomes" id="UP000054248">
    <property type="component" value="Unassembled WGS sequence"/>
</dbReference>
<dbReference type="AlphaFoldDB" id="A0A0C3KC97"/>
<accession>A0A0C3KC97</accession>
<sequence length="191" mass="21811">MLAPPKPRLPSVHRSFISSIRVEETGGMALVEARRALYGSHRRAPKRFFWNLQPDHDERVVQGLARLERTPDSVANLGFVKFLETRSRGALMVDLNHIADSDAEFPEADWLTFAQAQKTFDYTLQESIATYDPAVKTLVFVFLLSRTKNSLGIWRRQFPVPESTREVYGSLLQEVKNELANKELLVHVECV</sequence>
<reference evidence="3" key="2">
    <citation type="submission" date="2015-01" db="EMBL/GenBank/DDBJ databases">
        <title>Evolutionary Origins and Diversification of the Mycorrhizal Mutualists.</title>
        <authorList>
            <consortium name="DOE Joint Genome Institute"/>
            <consortium name="Mycorrhizal Genomics Consortium"/>
            <person name="Kohler A."/>
            <person name="Kuo A."/>
            <person name="Nagy L.G."/>
            <person name="Floudas D."/>
            <person name="Copeland A."/>
            <person name="Barry K.W."/>
            <person name="Cichocki N."/>
            <person name="Veneault-Fourrey C."/>
            <person name="LaButti K."/>
            <person name="Lindquist E.A."/>
            <person name="Lipzen A."/>
            <person name="Lundell T."/>
            <person name="Morin E."/>
            <person name="Murat C."/>
            <person name="Riley R."/>
            <person name="Ohm R."/>
            <person name="Sun H."/>
            <person name="Tunlid A."/>
            <person name="Henrissat B."/>
            <person name="Grigoriev I.V."/>
            <person name="Hibbett D.S."/>
            <person name="Martin F."/>
        </authorList>
    </citation>
    <scope>NUCLEOTIDE SEQUENCE [LARGE SCALE GENOMIC DNA]</scope>
    <source>
        <strain evidence="3">MUT 4182</strain>
    </source>
</reference>
<evidence type="ECO:0000313" key="3">
    <source>
        <dbReference type="Proteomes" id="UP000054248"/>
    </source>
</evidence>
<evidence type="ECO:0000313" key="2">
    <source>
        <dbReference type="EMBL" id="KIO19088.1"/>
    </source>
</evidence>
<dbReference type="EMBL" id="KN823242">
    <property type="protein sequence ID" value="KIO19088.1"/>
    <property type="molecule type" value="Genomic_DNA"/>
</dbReference>
<proteinExistence type="predicted"/>
<protein>
    <recommendedName>
        <fullName evidence="1">CcmS related domain-containing protein</fullName>
    </recommendedName>
</protein>
<reference evidence="2 3" key="1">
    <citation type="submission" date="2014-04" db="EMBL/GenBank/DDBJ databases">
        <authorList>
            <consortium name="DOE Joint Genome Institute"/>
            <person name="Kuo A."/>
            <person name="Girlanda M."/>
            <person name="Perotto S."/>
            <person name="Kohler A."/>
            <person name="Nagy L.G."/>
            <person name="Floudas D."/>
            <person name="Copeland A."/>
            <person name="Barry K.W."/>
            <person name="Cichocki N."/>
            <person name="Veneault-Fourrey C."/>
            <person name="LaButti K."/>
            <person name="Lindquist E.A."/>
            <person name="Lipzen A."/>
            <person name="Lundell T."/>
            <person name="Morin E."/>
            <person name="Murat C."/>
            <person name="Sun H."/>
            <person name="Tunlid A."/>
            <person name="Henrissat B."/>
            <person name="Grigoriev I.V."/>
            <person name="Hibbett D.S."/>
            <person name="Martin F."/>
            <person name="Nordberg H.P."/>
            <person name="Cantor M.N."/>
            <person name="Hua S.X."/>
        </authorList>
    </citation>
    <scope>NUCLEOTIDE SEQUENCE [LARGE SCALE GENOMIC DNA]</scope>
    <source>
        <strain evidence="2 3">MUT 4182</strain>
    </source>
</reference>
<name>A0A0C3KC97_9AGAM</name>
<evidence type="ECO:0000259" key="1">
    <source>
        <dbReference type="Pfam" id="PF26617"/>
    </source>
</evidence>
<dbReference type="OrthoDB" id="3171339at2759"/>
<dbReference type="InterPro" id="IPR058258">
    <property type="entry name" value="CcmS-like"/>
</dbReference>
<dbReference type="HOGENOM" id="CLU_081368_0_0_1"/>
<dbReference type="STRING" id="1051891.A0A0C3KC97"/>
<keyword evidence="3" id="KW-1185">Reference proteome</keyword>